<dbReference type="Pfam" id="PF13672">
    <property type="entry name" value="PP2C_2"/>
    <property type="match status" value="1"/>
</dbReference>
<dbReference type="SMART" id="SM00332">
    <property type="entry name" value="PP2Cc"/>
    <property type="match status" value="1"/>
</dbReference>
<dbReference type="EMBL" id="JAOWLB010000016">
    <property type="protein sequence ID" value="MCV2890331.1"/>
    <property type="molecule type" value="Genomic_DNA"/>
</dbReference>
<proteinExistence type="predicted"/>
<reference evidence="2 3" key="1">
    <citation type="submission" date="2022-10" db="EMBL/GenBank/DDBJ databases">
        <title>Ruegeria sp. nov., isolated from ocean surface sediments.</title>
        <authorList>
            <person name="He W."/>
            <person name="Xue H.-P."/>
            <person name="Zhang D.-F."/>
        </authorList>
    </citation>
    <scope>NUCLEOTIDE SEQUENCE [LARGE SCALE GENOMIC DNA]</scope>
    <source>
        <strain evidence="2 3">XHP0148</strain>
    </source>
</reference>
<organism evidence="2 3">
    <name type="scientific">Ruegeria aquimaris</name>
    <dbReference type="NCBI Taxonomy" id="2984333"/>
    <lineage>
        <taxon>Bacteria</taxon>
        <taxon>Pseudomonadati</taxon>
        <taxon>Pseudomonadota</taxon>
        <taxon>Alphaproteobacteria</taxon>
        <taxon>Rhodobacterales</taxon>
        <taxon>Roseobacteraceae</taxon>
        <taxon>Ruegeria</taxon>
    </lineage>
</organism>
<evidence type="ECO:0000313" key="3">
    <source>
        <dbReference type="Proteomes" id="UP001320899"/>
    </source>
</evidence>
<dbReference type="SMART" id="SM00331">
    <property type="entry name" value="PP2C_SIG"/>
    <property type="match status" value="1"/>
</dbReference>
<protein>
    <submittedName>
        <fullName evidence="2">Protein phosphatase 2C domain-containing protein</fullName>
    </submittedName>
</protein>
<dbReference type="SUPFAM" id="SSF81606">
    <property type="entry name" value="PP2C-like"/>
    <property type="match status" value="1"/>
</dbReference>
<dbReference type="Proteomes" id="UP001320899">
    <property type="component" value="Unassembled WGS sequence"/>
</dbReference>
<evidence type="ECO:0000259" key="1">
    <source>
        <dbReference type="PROSITE" id="PS51746"/>
    </source>
</evidence>
<dbReference type="PANTHER" id="PTHR13832:SF827">
    <property type="entry name" value="PROTEIN PHOSPHATASE 1L"/>
    <property type="match status" value="1"/>
</dbReference>
<sequence length="252" mass="26634">MMTGPTTRIPSVLPRAPIFVGSGLTHVGRVRESNEDSILTDPTGVVWAIADGMGGYGHGDVASDIVTDCLSRLKDDALAGPELRMKLAEANAAVISQARSQRLDGMGATVVAMMIQNAVATVAWAGDCRAYLLRQGGLRLLTHDHTVVQDMVDQGLLDIRNRDDHPERHVVTRAVGAQSELEIDTATVPLISGDRLMLCSDGLTTCLADQQIATILGENGNPEDACTALVTKALELGAPDNVSVIAVFAREG</sequence>
<dbReference type="InterPro" id="IPR001932">
    <property type="entry name" value="PPM-type_phosphatase-like_dom"/>
</dbReference>
<dbReference type="PANTHER" id="PTHR13832">
    <property type="entry name" value="PROTEIN PHOSPHATASE 2C"/>
    <property type="match status" value="1"/>
</dbReference>
<dbReference type="CDD" id="cd00143">
    <property type="entry name" value="PP2Cc"/>
    <property type="match status" value="1"/>
</dbReference>
<dbReference type="InterPro" id="IPR036457">
    <property type="entry name" value="PPM-type-like_dom_sf"/>
</dbReference>
<accession>A0ABT3ANR7</accession>
<gene>
    <name evidence="2" type="ORF">OE747_18495</name>
</gene>
<dbReference type="PROSITE" id="PS51746">
    <property type="entry name" value="PPM_2"/>
    <property type="match status" value="1"/>
</dbReference>
<dbReference type="InterPro" id="IPR015655">
    <property type="entry name" value="PP2C"/>
</dbReference>
<evidence type="ECO:0000313" key="2">
    <source>
        <dbReference type="EMBL" id="MCV2890331.1"/>
    </source>
</evidence>
<comment type="caution">
    <text evidence="2">The sequence shown here is derived from an EMBL/GenBank/DDBJ whole genome shotgun (WGS) entry which is preliminary data.</text>
</comment>
<name>A0ABT3ANR7_9RHOB</name>
<feature type="domain" description="PPM-type phosphatase" evidence="1">
    <location>
        <begin position="21"/>
        <end position="249"/>
    </location>
</feature>
<dbReference type="Gene3D" id="3.60.40.10">
    <property type="entry name" value="PPM-type phosphatase domain"/>
    <property type="match status" value="1"/>
</dbReference>
<keyword evidence="3" id="KW-1185">Reference proteome</keyword>